<dbReference type="SMART" id="SM00382">
    <property type="entry name" value="AAA"/>
    <property type="match status" value="1"/>
</dbReference>
<keyword evidence="3" id="KW-0813">Transport</keyword>
<name>A0A7D3Y6N8_9BACL</name>
<dbReference type="AlphaFoldDB" id="A0A7D3Y6N8"/>
<dbReference type="PANTHER" id="PTHR42711:SF5">
    <property type="entry name" value="ABC TRANSPORTER ATP-BINDING PROTEIN NATA"/>
    <property type="match status" value="1"/>
</dbReference>
<dbReference type="KEGG" id="kpul:GXN76_15425"/>
<dbReference type="Proteomes" id="UP000503088">
    <property type="component" value="Chromosome"/>
</dbReference>
<proteinExistence type="inferred from homology"/>
<dbReference type="GO" id="GO:0005886">
    <property type="term" value="C:plasma membrane"/>
    <property type="evidence" value="ECO:0007669"/>
    <property type="project" value="UniProtKB-SubCell"/>
</dbReference>
<dbReference type="Gene3D" id="3.40.50.300">
    <property type="entry name" value="P-loop containing nucleotide triphosphate hydrolases"/>
    <property type="match status" value="1"/>
</dbReference>
<sequence length="314" mass="35083">MEKEVVIDINGFSKSYEGTSVVHNLSLKILKGEAFGLLGPNGAGKTTILESIVGLRKPSAGSIQVMGCNSHKYPYKIKKMIGVQPQEASLIPTLKVKETLELFSSFYGNPRSTNALLQMMKLVSKKDALVKHLSGGQKQRLLVAVAIISNPKVLFLDEPSSSLDPQARHHLWEAIFELKREGKTIILTTHTMEEAQILCDRVAILDHGRMIALGRPLELIEKFFPIKKIHIRVQGDIDMRSMEKLPEIISVKKEASQGNHYVTLESDQSDITLKRLFSNQLPIQKWSHLRIDQGNLEDVFLALTGRSIREGVVT</sequence>
<dbReference type="Pfam" id="PF00005">
    <property type="entry name" value="ABC_tran"/>
    <property type="match status" value="1"/>
</dbReference>
<keyword evidence="5" id="KW-0547">Nucleotide-binding</keyword>
<dbReference type="GO" id="GO:0016887">
    <property type="term" value="F:ATP hydrolysis activity"/>
    <property type="evidence" value="ECO:0007669"/>
    <property type="project" value="InterPro"/>
</dbReference>
<feature type="domain" description="ABC transporter" evidence="9">
    <location>
        <begin position="7"/>
        <end position="232"/>
    </location>
</feature>
<evidence type="ECO:0000256" key="4">
    <source>
        <dbReference type="ARBA" id="ARBA00022475"/>
    </source>
</evidence>
<gene>
    <name evidence="10" type="ORF">GXN76_15425</name>
</gene>
<dbReference type="RefSeq" id="WP_173224630.1">
    <property type="nucleotide sequence ID" value="NZ_CP048104.1"/>
</dbReference>
<evidence type="ECO:0000256" key="8">
    <source>
        <dbReference type="ARBA" id="ARBA00023136"/>
    </source>
</evidence>
<evidence type="ECO:0000313" key="10">
    <source>
        <dbReference type="EMBL" id="QKG85705.1"/>
    </source>
</evidence>
<dbReference type="PROSITE" id="PS00211">
    <property type="entry name" value="ABC_TRANSPORTER_1"/>
    <property type="match status" value="1"/>
</dbReference>
<dbReference type="PROSITE" id="PS50893">
    <property type="entry name" value="ABC_TRANSPORTER_2"/>
    <property type="match status" value="1"/>
</dbReference>
<dbReference type="InterPro" id="IPR017871">
    <property type="entry name" value="ABC_transporter-like_CS"/>
</dbReference>
<dbReference type="InterPro" id="IPR003439">
    <property type="entry name" value="ABC_transporter-like_ATP-bd"/>
</dbReference>
<evidence type="ECO:0000256" key="2">
    <source>
        <dbReference type="ARBA" id="ARBA00005417"/>
    </source>
</evidence>
<dbReference type="SUPFAM" id="SSF52540">
    <property type="entry name" value="P-loop containing nucleoside triphosphate hydrolases"/>
    <property type="match status" value="1"/>
</dbReference>
<reference evidence="10 11" key="1">
    <citation type="submission" date="2020-01" db="EMBL/GenBank/DDBJ databases">
        <authorList>
            <person name="Gulvik C.A."/>
            <person name="Batra D.G."/>
        </authorList>
    </citation>
    <scope>NUCLEOTIDE SEQUENCE [LARGE SCALE GENOMIC DNA]</scope>
    <source>
        <strain evidence="10 11">W9323</strain>
    </source>
</reference>
<dbReference type="InterPro" id="IPR050763">
    <property type="entry name" value="ABC_transporter_ATP-binding"/>
</dbReference>
<evidence type="ECO:0000256" key="6">
    <source>
        <dbReference type="ARBA" id="ARBA00022840"/>
    </source>
</evidence>
<dbReference type="PANTHER" id="PTHR42711">
    <property type="entry name" value="ABC TRANSPORTER ATP-BINDING PROTEIN"/>
    <property type="match status" value="1"/>
</dbReference>
<evidence type="ECO:0000256" key="1">
    <source>
        <dbReference type="ARBA" id="ARBA00004236"/>
    </source>
</evidence>
<keyword evidence="11" id="KW-1185">Reference proteome</keyword>
<keyword evidence="7" id="KW-1278">Translocase</keyword>
<evidence type="ECO:0000313" key="11">
    <source>
        <dbReference type="Proteomes" id="UP000503088"/>
    </source>
</evidence>
<evidence type="ECO:0000256" key="3">
    <source>
        <dbReference type="ARBA" id="ARBA00022448"/>
    </source>
</evidence>
<organism evidence="10 11">
    <name type="scientific">Kroppenstedtia pulmonis</name>
    <dbReference type="NCBI Taxonomy" id="1380685"/>
    <lineage>
        <taxon>Bacteria</taxon>
        <taxon>Bacillati</taxon>
        <taxon>Bacillota</taxon>
        <taxon>Bacilli</taxon>
        <taxon>Bacillales</taxon>
        <taxon>Thermoactinomycetaceae</taxon>
        <taxon>Kroppenstedtia</taxon>
    </lineage>
</organism>
<comment type="subcellular location">
    <subcellularLocation>
        <location evidence="1">Cell membrane</location>
    </subcellularLocation>
</comment>
<comment type="similarity">
    <text evidence="2">Belongs to the ABC transporter superfamily.</text>
</comment>
<dbReference type="InterPro" id="IPR027417">
    <property type="entry name" value="P-loop_NTPase"/>
</dbReference>
<accession>A0A7D3Y6N8</accession>
<dbReference type="EMBL" id="CP048104">
    <property type="protein sequence ID" value="QKG85705.1"/>
    <property type="molecule type" value="Genomic_DNA"/>
</dbReference>
<evidence type="ECO:0000256" key="7">
    <source>
        <dbReference type="ARBA" id="ARBA00022967"/>
    </source>
</evidence>
<keyword evidence="8" id="KW-0472">Membrane</keyword>
<dbReference type="CDD" id="cd03263">
    <property type="entry name" value="ABC_subfamily_A"/>
    <property type="match status" value="1"/>
</dbReference>
<keyword evidence="6 10" id="KW-0067">ATP-binding</keyword>
<protein>
    <submittedName>
        <fullName evidence="10">ABC transporter ATP-binding protein</fullName>
    </submittedName>
</protein>
<keyword evidence="4" id="KW-1003">Cell membrane</keyword>
<dbReference type="GO" id="GO:0005524">
    <property type="term" value="F:ATP binding"/>
    <property type="evidence" value="ECO:0007669"/>
    <property type="project" value="UniProtKB-KW"/>
</dbReference>
<dbReference type="InterPro" id="IPR003593">
    <property type="entry name" value="AAA+_ATPase"/>
</dbReference>
<evidence type="ECO:0000259" key="9">
    <source>
        <dbReference type="PROSITE" id="PS50893"/>
    </source>
</evidence>
<dbReference type="FunFam" id="3.40.50.300:FF:000589">
    <property type="entry name" value="ABC transporter, ATP-binding subunit"/>
    <property type="match status" value="1"/>
</dbReference>
<evidence type="ECO:0000256" key="5">
    <source>
        <dbReference type="ARBA" id="ARBA00022741"/>
    </source>
</evidence>